<feature type="domain" description="Mechanosensitive ion channel MscS" evidence="9">
    <location>
        <begin position="459"/>
        <end position="523"/>
    </location>
</feature>
<feature type="transmembrane region" description="Helical" evidence="8">
    <location>
        <begin position="435"/>
        <end position="455"/>
    </location>
</feature>
<dbReference type="PANTHER" id="PTHR43634">
    <property type="entry name" value="OW CONDUCTANCE MECHANOSENSITIVE CHANNEL"/>
    <property type="match status" value="1"/>
</dbReference>
<evidence type="ECO:0000256" key="8">
    <source>
        <dbReference type="SAM" id="Phobius"/>
    </source>
</evidence>
<evidence type="ECO:0000256" key="1">
    <source>
        <dbReference type="ARBA" id="ARBA00004651"/>
    </source>
</evidence>
<keyword evidence="5 8" id="KW-1133">Transmembrane helix</keyword>
<dbReference type="InterPro" id="IPR045042">
    <property type="entry name" value="YnaI-like"/>
</dbReference>
<evidence type="ECO:0000259" key="9">
    <source>
        <dbReference type="Pfam" id="PF00924"/>
    </source>
</evidence>
<keyword evidence="12" id="KW-1185">Reference proteome</keyword>
<dbReference type="Gene3D" id="2.30.30.60">
    <property type="match status" value="1"/>
</dbReference>
<keyword evidence="6 8" id="KW-0472">Membrane</keyword>
<evidence type="ECO:0000256" key="7">
    <source>
        <dbReference type="SAM" id="MobiDB-lite"/>
    </source>
</evidence>
<dbReference type="SUPFAM" id="SSF82861">
    <property type="entry name" value="Mechanosensitive channel protein MscS (YggB), transmembrane region"/>
    <property type="match status" value="1"/>
</dbReference>
<feature type="compositionally biased region" description="Basic and acidic residues" evidence="7">
    <location>
        <begin position="648"/>
        <end position="663"/>
    </location>
</feature>
<dbReference type="InterPro" id="IPR011066">
    <property type="entry name" value="MscS_channel_C_sf"/>
</dbReference>
<keyword evidence="4 8" id="KW-0812">Transmembrane</keyword>
<comment type="subcellular location">
    <subcellularLocation>
        <location evidence="1">Cell membrane</location>
        <topology evidence="1">Multi-pass membrane protein</topology>
    </subcellularLocation>
</comment>
<feature type="domain" description="Mechanosensitive ion channel MscS C-terminal" evidence="10">
    <location>
        <begin position="536"/>
        <end position="617"/>
    </location>
</feature>
<keyword evidence="3" id="KW-1003">Cell membrane</keyword>
<dbReference type="InterPro" id="IPR049278">
    <property type="entry name" value="MS_channel_C"/>
</dbReference>
<dbReference type="EMBL" id="JBEPLY010000017">
    <property type="protein sequence ID" value="MET3601858.1"/>
    <property type="molecule type" value="Genomic_DNA"/>
</dbReference>
<dbReference type="PANTHER" id="PTHR43634:SF2">
    <property type="entry name" value="LOW CONDUCTANCE MECHANOSENSITIVE CHANNEL YNAI"/>
    <property type="match status" value="1"/>
</dbReference>
<evidence type="ECO:0000256" key="4">
    <source>
        <dbReference type="ARBA" id="ARBA00022692"/>
    </source>
</evidence>
<dbReference type="Pfam" id="PF21082">
    <property type="entry name" value="MS_channel_3rd"/>
    <property type="match status" value="1"/>
</dbReference>
<name>A0ABV2IFY3_9HYPH</name>
<gene>
    <name evidence="11" type="ORF">ABID12_003821</name>
</gene>
<feature type="transmembrane region" description="Helical" evidence="8">
    <location>
        <begin position="408"/>
        <end position="429"/>
    </location>
</feature>
<evidence type="ECO:0000256" key="6">
    <source>
        <dbReference type="ARBA" id="ARBA00023136"/>
    </source>
</evidence>
<organism evidence="11 12">
    <name type="scientific">Martelella mangrovi</name>
    <dbReference type="NCBI Taxonomy" id="1397477"/>
    <lineage>
        <taxon>Bacteria</taxon>
        <taxon>Pseudomonadati</taxon>
        <taxon>Pseudomonadota</taxon>
        <taxon>Alphaproteobacteria</taxon>
        <taxon>Hyphomicrobiales</taxon>
        <taxon>Aurantimonadaceae</taxon>
        <taxon>Martelella</taxon>
    </lineage>
</organism>
<evidence type="ECO:0000256" key="2">
    <source>
        <dbReference type="ARBA" id="ARBA00008017"/>
    </source>
</evidence>
<reference evidence="11 12" key="1">
    <citation type="submission" date="2024-06" db="EMBL/GenBank/DDBJ databases">
        <title>Genomic Encyclopedia of Type Strains, Phase IV (KMG-IV): sequencing the most valuable type-strain genomes for metagenomic binning, comparative biology and taxonomic classification.</title>
        <authorList>
            <person name="Goeker M."/>
        </authorList>
    </citation>
    <scope>NUCLEOTIDE SEQUENCE [LARGE SCALE GENOMIC DNA]</scope>
    <source>
        <strain evidence="11 12">DSM 28102</strain>
    </source>
</reference>
<dbReference type="InterPro" id="IPR006685">
    <property type="entry name" value="MscS_channel_2nd"/>
</dbReference>
<evidence type="ECO:0000256" key="5">
    <source>
        <dbReference type="ARBA" id="ARBA00022989"/>
    </source>
</evidence>
<dbReference type="Pfam" id="PF00924">
    <property type="entry name" value="MS_channel_2nd"/>
    <property type="match status" value="1"/>
</dbReference>
<protein>
    <submittedName>
        <fullName evidence="11">MscS family membrane protein</fullName>
    </submittedName>
</protein>
<dbReference type="Proteomes" id="UP001549164">
    <property type="component" value="Unassembled WGS sequence"/>
</dbReference>
<dbReference type="SUPFAM" id="SSF82689">
    <property type="entry name" value="Mechanosensitive channel protein MscS (YggB), C-terminal domain"/>
    <property type="match status" value="1"/>
</dbReference>
<feature type="transmembrane region" description="Helical" evidence="8">
    <location>
        <begin position="364"/>
        <end position="387"/>
    </location>
</feature>
<evidence type="ECO:0000259" key="10">
    <source>
        <dbReference type="Pfam" id="PF21082"/>
    </source>
</evidence>
<feature type="transmembrane region" description="Helical" evidence="8">
    <location>
        <begin position="295"/>
        <end position="315"/>
    </location>
</feature>
<sequence length="663" mass="74165">MGSDKLHRERKNRSRTTLGRCVMLGVACLFTFLATFQPALITPALAQQPGVDDEEVPTSELVHEIIDDAQNNDGLKSRYQRLVSNPISPPDTRSPRATLESFLVIMQSATKLWLGVRDEFFANDNFFMTPEEKKELVLVQSLLEKAAQTLDLSDVPAASRQRFSIETVLQLQEIFDRIYLPPLDDIPGLPAGSSASAQERNITLPDRWIIPGTSLTIERQQDGPYSGQYLFTAATVNKIPDDYDELQSLPIIADKGEDLYEYYIYTPGNLVAPQWYDYVLNGPDWLQNTFGGQAVWQWLALTVSVIILITVIALYGRWNSRRAVPLDPAARQTRRLLPPILIILMANLFHYLCEEQINITGDLLLILTTMVSAIIWMTAAWLTYQVLQTIYMWTIRNPTVNNASLDASLVRTGFRVVSFLVAVIVLGYGATRIGIPIYGVVAGLGVGGLAIALAAQPTLENFISGLILYADRIVRVGDFFQFSDTAGTVEEIGIRSTRIRALDRTLIIVSNADLVKYKITNYSQRDVFLFRHKVALRYETDTDTLQNVRDAIREILEAHESVLETPLRVRLVEYADSSILLDVYANVSATDINVFLEIQEELLMSIRDAVHENGSSFAFPSSTIYLARDDLPELKTVEYVDDGNAQEKSGDTPEAKADPDDLA</sequence>
<dbReference type="Gene3D" id="1.10.287.1260">
    <property type="match status" value="1"/>
</dbReference>
<dbReference type="SUPFAM" id="SSF50182">
    <property type="entry name" value="Sm-like ribonucleoproteins"/>
    <property type="match status" value="1"/>
</dbReference>
<comment type="caution">
    <text evidence="11">The sequence shown here is derived from an EMBL/GenBank/DDBJ whole genome shotgun (WGS) entry which is preliminary data.</text>
</comment>
<proteinExistence type="inferred from homology"/>
<comment type="similarity">
    <text evidence="2">Belongs to the MscS (TC 1.A.23) family.</text>
</comment>
<dbReference type="InterPro" id="IPR010920">
    <property type="entry name" value="LSM_dom_sf"/>
</dbReference>
<evidence type="ECO:0000313" key="12">
    <source>
        <dbReference type="Proteomes" id="UP001549164"/>
    </source>
</evidence>
<dbReference type="InterPro" id="IPR023408">
    <property type="entry name" value="MscS_beta-dom_sf"/>
</dbReference>
<dbReference type="InterPro" id="IPR011014">
    <property type="entry name" value="MscS_channel_TM-2"/>
</dbReference>
<feature type="region of interest" description="Disordered" evidence="7">
    <location>
        <begin position="640"/>
        <end position="663"/>
    </location>
</feature>
<dbReference type="Gene3D" id="3.30.70.100">
    <property type="match status" value="1"/>
</dbReference>
<evidence type="ECO:0000256" key="3">
    <source>
        <dbReference type="ARBA" id="ARBA00022475"/>
    </source>
</evidence>
<accession>A0ABV2IFY3</accession>
<evidence type="ECO:0000313" key="11">
    <source>
        <dbReference type="EMBL" id="MET3601858.1"/>
    </source>
</evidence>